<dbReference type="Proteomes" id="UP000694428">
    <property type="component" value="Unplaced"/>
</dbReference>
<dbReference type="AlphaFoldDB" id="A0A8C9EH14"/>
<feature type="domain" description="Pus10 N-terminal eukaryotes" evidence="1">
    <location>
        <begin position="113"/>
        <end position="230"/>
    </location>
</feature>
<dbReference type="InterPro" id="IPR048742">
    <property type="entry name" value="Pus10_N_euk"/>
</dbReference>
<evidence type="ECO:0000259" key="1">
    <source>
        <dbReference type="Pfam" id="PF21237"/>
    </source>
</evidence>
<reference evidence="2" key="1">
    <citation type="submission" date="2025-08" db="UniProtKB">
        <authorList>
            <consortium name="Ensembl"/>
        </authorList>
    </citation>
    <scope>IDENTIFICATION</scope>
</reference>
<dbReference type="GO" id="GO:0031119">
    <property type="term" value="P:tRNA pseudouridine synthesis"/>
    <property type="evidence" value="ECO:0007669"/>
    <property type="project" value="TreeGrafter"/>
</dbReference>
<protein>
    <recommendedName>
        <fullName evidence="1">Pus10 N-terminal eukaryotes domain-containing protein</fullName>
    </recommendedName>
</protein>
<reference evidence="2" key="2">
    <citation type="submission" date="2025-09" db="UniProtKB">
        <authorList>
            <consortium name="Ensembl"/>
        </authorList>
    </citation>
    <scope>IDENTIFICATION</scope>
</reference>
<dbReference type="Gene3D" id="1.10.10.2050">
    <property type="match status" value="1"/>
</dbReference>
<dbReference type="InterPro" id="IPR039894">
    <property type="entry name" value="Pus10-like"/>
</dbReference>
<proteinExistence type="predicted"/>
<sequence>MSSLTEKDRPIVQLLLGAGTCPRCIFRFCRVGSQTLYRHPYKDLMKDLKQFLKGNQEKEDTACFDVADPPCKRFKRGYAEEGPDDLNQNGVLSQIPLVNDDNAAVENSAVEVCNVCLGILQEFCEIDFMCEKVNSSDYQFTSFVFSVSLPPQLSVREIPVQVIISLHMLFRKLDLSLAKDDIVQLKEAYKWIIHPQLSEELGVPTDGKSLFEVSVVFAHPETDEECHFLPGKKEIKCYGRTTVLPAVL</sequence>
<accession>A0A8C9EH14</accession>
<dbReference type="PANTHER" id="PTHR21568">
    <property type="entry name" value="TRNA PSEUDOURIDINE SYNTHASE PUS10"/>
    <property type="match status" value="1"/>
</dbReference>
<evidence type="ECO:0000313" key="3">
    <source>
        <dbReference type="Proteomes" id="UP000694428"/>
    </source>
</evidence>
<dbReference type="GO" id="GO:0009982">
    <property type="term" value="F:pseudouridine synthase activity"/>
    <property type="evidence" value="ECO:0007669"/>
    <property type="project" value="TreeGrafter"/>
</dbReference>
<keyword evidence="3" id="KW-1185">Reference proteome</keyword>
<evidence type="ECO:0000313" key="2">
    <source>
        <dbReference type="Ensembl" id="ENSPSTP00000000222.1"/>
    </source>
</evidence>
<name>A0A8C9EH14_PAVCR</name>
<organism evidence="2 3">
    <name type="scientific">Pavo cristatus</name>
    <name type="common">Indian peafowl</name>
    <name type="synonym">Blue peafowl</name>
    <dbReference type="NCBI Taxonomy" id="9049"/>
    <lineage>
        <taxon>Eukaryota</taxon>
        <taxon>Metazoa</taxon>
        <taxon>Chordata</taxon>
        <taxon>Craniata</taxon>
        <taxon>Vertebrata</taxon>
        <taxon>Euteleostomi</taxon>
        <taxon>Archelosauria</taxon>
        <taxon>Archosauria</taxon>
        <taxon>Dinosauria</taxon>
        <taxon>Saurischia</taxon>
        <taxon>Theropoda</taxon>
        <taxon>Coelurosauria</taxon>
        <taxon>Aves</taxon>
        <taxon>Neognathae</taxon>
        <taxon>Galloanserae</taxon>
        <taxon>Galliformes</taxon>
        <taxon>Phasianidae</taxon>
        <taxon>Phasianinae</taxon>
        <taxon>Pavo</taxon>
    </lineage>
</organism>
<dbReference type="Ensembl" id="ENSPSTT00000000236.1">
    <property type="protein sequence ID" value="ENSPSTP00000000222.1"/>
    <property type="gene ID" value="ENSPSTG00000000199.1"/>
</dbReference>
<dbReference type="PANTHER" id="PTHR21568:SF0">
    <property type="entry name" value="TRNA PSEUDOURIDINE SYNTHASE PUS10"/>
    <property type="match status" value="1"/>
</dbReference>
<dbReference type="Pfam" id="PF21237">
    <property type="entry name" value="Pus10_N_euk"/>
    <property type="match status" value="1"/>
</dbReference>
<dbReference type="FunFam" id="1.10.10.2050:FF:000001">
    <property type="entry name" value="putative tRNA pseudouridine synthase Pus10"/>
    <property type="match status" value="1"/>
</dbReference>